<evidence type="ECO:0000313" key="2">
    <source>
        <dbReference type="EMBL" id="KAL0192742.1"/>
    </source>
</evidence>
<feature type="domain" description="DUF4590" evidence="1">
    <location>
        <begin position="1"/>
        <end position="33"/>
    </location>
</feature>
<gene>
    <name evidence="2" type="ORF">M9458_011038</name>
</gene>
<feature type="non-terminal residue" evidence="2">
    <location>
        <position position="51"/>
    </location>
</feature>
<reference evidence="2 3" key="1">
    <citation type="submission" date="2024-05" db="EMBL/GenBank/DDBJ databases">
        <title>Genome sequencing and assembly of Indian major carp, Cirrhinus mrigala (Hamilton, 1822).</title>
        <authorList>
            <person name="Mohindra V."/>
            <person name="Chowdhury L.M."/>
            <person name="Lal K."/>
            <person name="Jena J.K."/>
        </authorList>
    </citation>
    <scope>NUCLEOTIDE SEQUENCE [LARGE SCALE GENOMIC DNA]</scope>
    <source>
        <strain evidence="2">CM1030</strain>
        <tissue evidence="2">Blood</tissue>
    </source>
</reference>
<dbReference type="Proteomes" id="UP001529510">
    <property type="component" value="Unassembled WGS sequence"/>
</dbReference>
<accession>A0ABD0R2K5</accession>
<name>A0ABD0R2K5_CIRMR</name>
<dbReference type="PANTHER" id="PTHR23034">
    <property type="entry name" value="GLUTAMATE-RICH PROTEIN 3"/>
    <property type="match status" value="1"/>
</dbReference>
<keyword evidence="3" id="KW-1185">Reference proteome</keyword>
<proteinExistence type="predicted"/>
<feature type="non-terminal residue" evidence="2">
    <location>
        <position position="1"/>
    </location>
</feature>
<evidence type="ECO:0000259" key="1">
    <source>
        <dbReference type="Pfam" id="PF15257"/>
    </source>
</evidence>
<dbReference type="InterPro" id="IPR048257">
    <property type="entry name" value="DUF4590"/>
</dbReference>
<dbReference type="InterPro" id="IPR027962">
    <property type="entry name" value="ERICH3"/>
</dbReference>
<dbReference type="AlphaFoldDB" id="A0ABD0R2K5"/>
<organism evidence="2 3">
    <name type="scientific">Cirrhinus mrigala</name>
    <name type="common">Mrigala</name>
    <dbReference type="NCBI Taxonomy" id="683832"/>
    <lineage>
        <taxon>Eukaryota</taxon>
        <taxon>Metazoa</taxon>
        <taxon>Chordata</taxon>
        <taxon>Craniata</taxon>
        <taxon>Vertebrata</taxon>
        <taxon>Euteleostomi</taxon>
        <taxon>Actinopterygii</taxon>
        <taxon>Neopterygii</taxon>
        <taxon>Teleostei</taxon>
        <taxon>Ostariophysi</taxon>
        <taxon>Cypriniformes</taxon>
        <taxon>Cyprinidae</taxon>
        <taxon>Labeoninae</taxon>
        <taxon>Labeonini</taxon>
        <taxon>Cirrhinus</taxon>
    </lineage>
</organism>
<dbReference type="PANTHER" id="PTHR23034:SF2">
    <property type="entry name" value="GLUTAMATE-RICH PROTEIN 3"/>
    <property type="match status" value="1"/>
</dbReference>
<comment type="caution">
    <text evidence="2">The sequence shown here is derived from an EMBL/GenBank/DDBJ whole genome shotgun (WGS) entry which is preliminary data.</text>
</comment>
<sequence>QFQFTSQRHLGFPFSATIFVNGIMAARISSCCEPQELLQTDPSKWRKTLLQ</sequence>
<protein>
    <recommendedName>
        <fullName evidence="1">DUF4590 domain-containing protein</fullName>
    </recommendedName>
</protein>
<dbReference type="Pfam" id="PF15257">
    <property type="entry name" value="DUF4590"/>
    <property type="match status" value="1"/>
</dbReference>
<evidence type="ECO:0000313" key="3">
    <source>
        <dbReference type="Proteomes" id="UP001529510"/>
    </source>
</evidence>
<dbReference type="EMBL" id="JAMKFB020000005">
    <property type="protein sequence ID" value="KAL0192742.1"/>
    <property type="molecule type" value="Genomic_DNA"/>
</dbReference>